<gene>
    <name evidence="1" type="ORF">BANT918_02356</name>
</gene>
<evidence type="ECO:0000313" key="2">
    <source>
        <dbReference type="Proteomes" id="UP000234433"/>
    </source>
</evidence>
<organism evidence="1 2">
    <name type="scientific">Brevibacterium antiquum CNRZ 918</name>
    <dbReference type="NCBI Taxonomy" id="1255637"/>
    <lineage>
        <taxon>Bacteria</taxon>
        <taxon>Bacillati</taxon>
        <taxon>Actinomycetota</taxon>
        <taxon>Actinomycetes</taxon>
        <taxon>Micrococcales</taxon>
        <taxon>Brevibacteriaceae</taxon>
        <taxon>Brevibacterium</taxon>
    </lineage>
</organism>
<proteinExistence type="predicted"/>
<sequence>MNSLPGNPYAECHQHRPGVTEDNEQWAIAQATLALAFEQRTANLIAITNLRCVLAGEGAHLDDETQALLAERFGLSEDS</sequence>
<dbReference type="EMBL" id="FXZD01000007">
    <property type="protein sequence ID" value="SMX97761.1"/>
    <property type="molecule type" value="Genomic_DNA"/>
</dbReference>
<dbReference type="Proteomes" id="UP000234433">
    <property type="component" value="Unassembled WGS sequence"/>
</dbReference>
<evidence type="ECO:0000313" key="1">
    <source>
        <dbReference type="EMBL" id="SMX97761.1"/>
    </source>
</evidence>
<reference evidence="1 2" key="1">
    <citation type="submission" date="2017-03" db="EMBL/GenBank/DDBJ databases">
        <authorList>
            <person name="Afonso C.L."/>
            <person name="Miller P.J."/>
            <person name="Scott M.A."/>
            <person name="Spackman E."/>
            <person name="Goraichik I."/>
            <person name="Dimitrov K.M."/>
            <person name="Suarez D.L."/>
            <person name="Swayne D.E."/>
        </authorList>
    </citation>
    <scope>NUCLEOTIDE SEQUENCE [LARGE SCALE GENOMIC DNA]</scope>
    <source>
        <strain evidence="1 2">CNRZ 918</strain>
    </source>
</reference>
<accession>A0A2H1KDB5</accession>
<name>A0A2H1KDB5_9MICO</name>
<protein>
    <submittedName>
        <fullName evidence="1">Uncharacterized protein</fullName>
    </submittedName>
</protein>
<dbReference type="RefSeq" id="WP_101620410.1">
    <property type="nucleotide sequence ID" value="NZ_FXZD01000007.1"/>
</dbReference>
<dbReference type="OrthoDB" id="4809620at2"/>
<dbReference type="AlphaFoldDB" id="A0A2H1KDB5"/>